<dbReference type="InterPro" id="IPR043519">
    <property type="entry name" value="NT_sf"/>
</dbReference>
<evidence type="ECO:0000313" key="4">
    <source>
        <dbReference type="EMBL" id="EQD76905.1"/>
    </source>
</evidence>
<feature type="domain" description="DNA polymerase beta thumb" evidence="3">
    <location>
        <begin position="70"/>
        <end position="130"/>
    </location>
</feature>
<dbReference type="AlphaFoldDB" id="T1D366"/>
<dbReference type="GO" id="GO:0003887">
    <property type="term" value="F:DNA-directed DNA polymerase activity"/>
    <property type="evidence" value="ECO:0007669"/>
    <property type="project" value="InterPro"/>
</dbReference>
<reference evidence="4" key="2">
    <citation type="journal article" date="2014" name="ISME J.">
        <title>Microbial stratification in low pH oxic and suboxic macroscopic growths along an acid mine drainage.</title>
        <authorList>
            <person name="Mendez-Garcia C."/>
            <person name="Mesa V."/>
            <person name="Sprenger R.R."/>
            <person name="Richter M."/>
            <person name="Diez M.S."/>
            <person name="Solano J."/>
            <person name="Bargiela R."/>
            <person name="Golyshina O.V."/>
            <person name="Manteca A."/>
            <person name="Ramos J.L."/>
            <person name="Gallego J.R."/>
            <person name="Llorente I."/>
            <person name="Martins Dos Santos V.A."/>
            <person name="Jensen O.N."/>
            <person name="Pelaez A.I."/>
            <person name="Sanchez J."/>
            <person name="Ferrer M."/>
        </authorList>
    </citation>
    <scope>NUCLEOTIDE SEQUENCE</scope>
</reference>
<dbReference type="PANTHER" id="PTHR11276">
    <property type="entry name" value="DNA POLYMERASE TYPE-X FAMILY MEMBER"/>
    <property type="match status" value="1"/>
</dbReference>
<protein>
    <submittedName>
        <fullName evidence="4">Phosphotransferase domain-containing protein</fullName>
    </submittedName>
</protein>
<dbReference type="Gene3D" id="3.30.460.10">
    <property type="entry name" value="Beta Polymerase, domain 2"/>
    <property type="match status" value="1"/>
</dbReference>
<dbReference type="SUPFAM" id="SSF81301">
    <property type="entry name" value="Nucleotidyltransferase"/>
    <property type="match status" value="1"/>
</dbReference>
<dbReference type="InterPro" id="IPR037160">
    <property type="entry name" value="DNA_Pol_thumb_sf"/>
</dbReference>
<dbReference type="Pfam" id="PF14791">
    <property type="entry name" value="DNA_pol_B_thumb"/>
    <property type="match status" value="1"/>
</dbReference>
<dbReference type="InterPro" id="IPR022312">
    <property type="entry name" value="DNA_pol_X"/>
</dbReference>
<dbReference type="Gene3D" id="3.30.210.10">
    <property type="entry name" value="DNA polymerase, thumb domain"/>
    <property type="match status" value="1"/>
</dbReference>
<dbReference type="PANTHER" id="PTHR11276:SF28">
    <property type="entry name" value="DNA POLYMERASE LAMBDA"/>
    <property type="match status" value="1"/>
</dbReference>
<dbReference type="InterPro" id="IPR029398">
    <property type="entry name" value="PolB_thumb"/>
</dbReference>
<gene>
    <name evidence="4" type="ORF">B1B_01370</name>
</gene>
<dbReference type="EMBL" id="AUZY01000945">
    <property type="protein sequence ID" value="EQD76905.1"/>
    <property type="molecule type" value="Genomic_DNA"/>
</dbReference>
<reference evidence="4" key="1">
    <citation type="submission" date="2013-08" db="EMBL/GenBank/DDBJ databases">
        <authorList>
            <person name="Mendez C."/>
            <person name="Richter M."/>
            <person name="Ferrer M."/>
            <person name="Sanchez J."/>
        </authorList>
    </citation>
    <scope>NUCLEOTIDE SEQUENCE</scope>
</reference>
<sequence>AGSLRRRRETIGDLDLLASSPDAKGVFDVVSGLPGVHEVLLRGETKETVRLDSGLRVDVRVVASNEFGAALVYFTGSKDHNVHLRTIARDRGLKINEYGIFRGEERVGGATEDEVYATLKLAWIPPELRENRGEIEAAAAGTLPELVTERDVCGELHWHVPPDATREDVEATLAEARRRRMEYVGAVVAGTSVEGGSVKVGWEALKRLWELHGKRPSGMPIVWLVGEVAGTGAGPEGMELDYLIRRPTKGPARASRTAFPPTLLIAHLDPTASSTGIGKELRAWIDWAAAHDAALEVGPGPNRLDSIGSGEVRARKGTLAIPTGLGSAPDDPTFPVALGLARRAQANAAQVLNARSREEIERLLASRAAQERRG</sequence>
<feature type="non-terminal residue" evidence="4">
    <location>
        <position position="1"/>
    </location>
</feature>
<comment type="caution">
    <text evidence="4">The sequence shown here is derived from an EMBL/GenBank/DDBJ whole genome shotgun (WGS) entry which is preliminary data.</text>
</comment>
<evidence type="ECO:0000256" key="1">
    <source>
        <dbReference type="ARBA" id="ARBA00022679"/>
    </source>
</evidence>
<accession>T1D366</accession>
<name>T1D366_9ZZZZ</name>
<evidence type="ECO:0000256" key="2">
    <source>
        <dbReference type="ARBA" id="ARBA00022695"/>
    </source>
</evidence>
<organism evidence="4">
    <name type="scientific">mine drainage metagenome</name>
    <dbReference type="NCBI Taxonomy" id="410659"/>
    <lineage>
        <taxon>unclassified sequences</taxon>
        <taxon>metagenomes</taxon>
        <taxon>ecological metagenomes</taxon>
    </lineage>
</organism>
<keyword evidence="2" id="KW-0548">Nucleotidyltransferase</keyword>
<dbReference type="GO" id="GO:0003677">
    <property type="term" value="F:DNA binding"/>
    <property type="evidence" value="ECO:0007669"/>
    <property type="project" value="InterPro"/>
</dbReference>
<keyword evidence="1 4" id="KW-0808">Transferase</keyword>
<dbReference type="GO" id="GO:0006281">
    <property type="term" value="P:DNA repair"/>
    <property type="evidence" value="ECO:0007669"/>
    <property type="project" value="InterPro"/>
</dbReference>
<proteinExistence type="predicted"/>
<evidence type="ECO:0000259" key="3">
    <source>
        <dbReference type="Pfam" id="PF14791"/>
    </source>
</evidence>